<dbReference type="FunFam" id="3.40.50.300:FF:000870">
    <property type="entry name" value="MutS protein homolog 4"/>
    <property type="match status" value="1"/>
</dbReference>
<dbReference type="GO" id="GO:0006298">
    <property type="term" value="P:mismatch repair"/>
    <property type="evidence" value="ECO:0007669"/>
    <property type="project" value="InterPro"/>
</dbReference>
<dbReference type="InterPro" id="IPR036678">
    <property type="entry name" value="MutS_con_dom_sf"/>
</dbReference>
<name>A0A5C3L5Q6_COPMA</name>
<evidence type="ECO:0000313" key="11">
    <source>
        <dbReference type="Proteomes" id="UP000307440"/>
    </source>
</evidence>
<dbReference type="SMART" id="SM00534">
    <property type="entry name" value="MUTSac"/>
    <property type="match status" value="1"/>
</dbReference>
<dbReference type="PANTHER" id="PTHR11361">
    <property type="entry name" value="DNA MISMATCH REPAIR PROTEIN MUTS FAMILY MEMBER"/>
    <property type="match status" value="1"/>
</dbReference>
<dbReference type="OrthoDB" id="276261at2759"/>
<dbReference type="InterPro" id="IPR007696">
    <property type="entry name" value="DNA_mismatch_repair_MutS_core"/>
</dbReference>
<dbReference type="Pfam" id="PF05192">
    <property type="entry name" value="MutS_III"/>
    <property type="match status" value="1"/>
</dbReference>
<dbReference type="Gene3D" id="3.30.420.110">
    <property type="entry name" value="MutS, connector domain"/>
    <property type="match status" value="1"/>
</dbReference>
<comment type="subunit">
    <text evidence="7">Heterodimer consisting of MSH2-MSH3 (MutS beta). Forms a ternary complex with MutL alpha (MLH1-PMS1).</text>
</comment>
<dbReference type="InterPro" id="IPR007861">
    <property type="entry name" value="DNA_mismatch_repair_MutS_clamp"/>
</dbReference>
<dbReference type="Gene3D" id="1.10.1420.10">
    <property type="match status" value="2"/>
</dbReference>
<dbReference type="InterPro" id="IPR011184">
    <property type="entry name" value="DNA_mismatch_repair_Msh2"/>
</dbReference>
<dbReference type="SUPFAM" id="SSF52540">
    <property type="entry name" value="P-loop containing nucleoside triphosphate hydrolases"/>
    <property type="match status" value="1"/>
</dbReference>
<dbReference type="STRING" id="230819.A0A5C3L5Q6"/>
<dbReference type="AlphaFoldDB" id="A0A5C3L5Q6"/>
<accession>A0A5C3L5Q6</accession>
<sequence length="804" mass="89405">MRTQEGYNKWEDEGITAVQQEGNHVIALLEGRGVSRETGIAALDKDTGKVTLVQVADCQTYVKTLHQMHLHYPSVVLVPDTFISAPDSAFASSAGKRPNSTSILVEYVKEEFPNAQIEPVGRRYWNDSGGLEFILQLCVENDERAGTILAVQDKYYALSAACALFKYAEGKMNTRFASASLRIQYVPVEGTMMIDRDTARNLELVGNLTHKKSSYSLFGTLNHTYTAMAARLLRINILSPITVQPSIHARLDAVEELINSEDRFNYVRDGLKVLKKVDLDKLIIALASSEARESLTAKPAAQRVSQMLNLRNVVAHIPVLKQALQGCHSQLLRIICDMISDERLDAIEQTVNASLNEEGGVTKGGIGAVNARVYAVKANQNRLLDVARETYKENVGDIYQLNRTLSDEHSLPLTLVYQDTGFVFSLKKDQLEGEVPEGFINVVAKKGKYTFSSMDLKKMNARMKDALDETLLLSDRIIKDLAAEVVLNVGALYKASEAIALVDMLWSFAHTSITRPEFTGTLAIKSGRHPILELVQTSGTVVPNDVYCDASSSFQIIQGPNTYLRQIGLLTVMAMCGCFVPADYASFRLHDALLTRLSNDDDPEKNLSTFANEMTCSAMILGLATPNSLILIDELGRGTSPNEGMGISHAIAEALIEAKPFVFFATHFSELTTTLSRRPSVVTLHLAVQRTRQTTSNFGMTFRYKILDGVCDQHNHYGLELARLADLPPDVLEEGRRIAERLHNLQIKHQEESESSRIALRRKVLLRLRTQLKQAYQHSALPDNDLLDYLKRFHTEIAKAFVDL</sequence>
<dbReference type="GO" id="GO:0005634">
    <property type="term" value="C:nucleus"/>
    <property type="evidence" value="ECO:0007669"/>
    <property type="project" value="TreeGrafter"/>
</dbReference>
<dbReference type="PROSITE" id="PS00486">
    <property type="entry name" value="DNA_MISMATCH_REPAIR_2"/>
    <property type="match status" value="1"/>
</dbReference>
<evidence type="ECO:0000313" key="10">
    <source>
        <dbReference type="EMBL" id="TFK28344.1"/>
    </source>
</evidence>
<evidence type="ECO:0000256" key="7">
    <source>
        <dbReference type="ARBA" id="ARBA00025902"/>
    </source>
</evidence>
<dbReference type="InterPro" id="IPR027417">
    <property type="entry name" value="P-loop_NTPase"/>
</dbReference>
<evidence type="ECO:0000256" key="1">
    <source>
        <dbReference type="ARBA" id="ARBA00006271"/>
    </source>
</evidence>
<dbReference type="Proteomes" id="UP000307440">
    <property type="component" value="Unassembled WGS sequence"/>
</dbReference>
<evidence type="ECO:0000256" key="2">
    <source>
        <dbReference type="ARBA" id="ARBA00022151"/>
    </source>
</evidence>
<dbReference type="Gene3D" id="3.40.50.300">
    <property type="entry name" value="P-loop containing nucleotide triphosphate hydrolases"/>
    <property type="match status" value="1"/>
</dbReference>
<keyword evidence="4" id="KW-0067">ATP-binding</keyword>
<dbReference type="Pfam" id="PF00488">
    <property type="entry name" value="MutS_V"/>
    <property type="match status" value="1"/>
</dbReference>
<evidence type="ECO:0000256" key="3">
    <source>
        <dbReference type="ARBA" id="ARBA00022741"/>
    </source>
</evidence>
<dbReference type="InterPro" id="IPR000432">
    <property type="entry name" value="DNA_mismatch_repair_MutS_C"/>
</dbReference>
<keyword evidence="5" id="KW-0238">DNA-binding</keyword>
<dbReference type="PANTHER" id="PTHR11361:SF21">
    <property type="entry name" value="MUTS PROTEIN HOMOLOG 4"/>
    <property type="match status" value="1"/>
</dbReference>
<keyword evidence="6" id="KW-0469">Meiosis</keyword>
<dbReference type="GO" id="GO:0140664">
    <property type="term" value="F:ATP-dependent DNA damage sensor activity"/>
    <property type="evidence" value="ECO:0007669"/>
    <property type="project" value="InterPro"/>
</dbReference>
<evidence type="ECO:0000256" key="5">
    <source>
        <dbReference type="ARBA" id="ARBA00023125"/>
    </source>
</evidence>
<protein>
    <recommendedName>
        <fullName evidence="2 8">DNA mismatch repair protein MSH3</fullName>
    </recommendedName>
    <alternativeName>
        <fullName evidence="2 8">DNA mismatch repair protein MSH3</fullName>
    </alternativeName>
</protein>
<dbReference type="SMART" id="SM00533">
    <property type="entry name" value="MUTSd"/>
    <property type="match status" value="1"/>
</dbReference>
<reference evidence="10 11" key="1">
    <citation type="journal article" date="2019" name="Nat. Ecol. Evol.">
        <title>Megaphylogeny resolves global patterns of mushroom evolution.</title>
        <authorList>
            <person name="Varga T."/>
            <person name="Krizsan K."/>
            <person name="Foldi C."/>
            <person name="Dima B."/>
            <person name="Sanchez-Garcia M."/>
            <person name="Sanchez-Ramirez S."/>
            <person name="Szollosi G.J."/>
            <person name="Szarkandi J.G."/>
            <person name="Papp V."/>
            <person name="Albert L."/>
            <person name="Andreopoulos W."/>
            <person name="Angelini C."/>
            <person name="Antonin V."/>
            <person name="Barry K.W."/>
            <person name="Bougher N.L."/>
            <person name="Buchanan P."/>
            <person name="Buyck B."/>
            <person name="Bense V."/>
            <person name="Catcheside P."/>
            <person name="Chovatia M."/>
            <person name="Cooper J."/>
            <person name="Damon W."/>
            <person name="Desjardin D."/>
            <person name="Finy P."/>
            <person name="Geml J."/>
            <person name="Haridas S."/>
            <person name="Hughes K."/>
            <person name="Justo A."/>
            <person name="Karasinski D."/>
            <person name="Kautmanova I."/>
            <person name="Kiss B."/>
            <person name="Kocsube S."/>
            <person name="Kotiranta H."/>
            <person name="LaButti K.M."/>
            <person name="Lechner B.E."/>
            <person name="Liimatainen K."/>
            <person name="Lipzen A."/>
            <person name="Lukacs Z."/>
            <person name="Mihaltcheva S."/>
            <person name="Morgado L.N."/>
            <person name="Niskanen T."/>
            <person name="Noordeloos M.E."/>
            <person name="Ohm R.A."/>
            <person name="Ortiz-Santana B."/>
            <person name="Ovrebo C."/>
            <person name="Racz N."/>
            <person name="Riley R."/>
            <person name="Savchenko A."/>
            <person name="Shiryaev A."/>
            <person name="Soop K."/>
            <person name="Spirin V."/>
            <person name="Szebenyi C."/>
            <person name="Tomsovsky M."/>
            <person name="Tulloss R.E."/>
            <person name="Uehling J."/>
            <person name="Grigoriev I.V."/>
            <person name="Vagvolgyi C."/>
            <person name="Papp T."/>
            <person name="Martin F.M."/>
            <person name="Miettinen O."/>
            <person name="Hibbett D.S."/>
            <person name="Nagy L.G."/>
        </authorList>
    </citation>
    <scope>NUCLEOTIDE SEQUENCE [LARGE SCALE GENOMIC DNA]</scope>
    <source>
        <strain evidence="10 11">CBS 121175</strain>
    </source>
</reference>
<dbReference type="EMBL" id="ML210156">
    <property type="protein sequence ID" value="TFK28344.1"/>
    <property type="molecule type" value="Genomic_DNA"/>
</dbReference>
<dbReference type="InterPro" id="IPR045076">
    <property type="entry name" value="MutS"/>
</dbReference>
<evidence type="ECO:0000256" key="4">
    <source>
        <dbReference type="ARBA" id="ARBA00022840"/>
    </source>
</evidence>
<feature type="domain" description="DNA mismatch repair proteins mutS family" evidence="9">
    <location>
        <begin position="628"/>
        <end position="644"/>
    </location>
</feature>
<evidence type="ECO:0000256" key="8">
    <source>
        <dbReference type="ARBA" id="ARBA00073774"/>
    </source>
</evidence>
<dbReference type="Pfam" id="PF05190">
    <property type="entry name" value="MutS_IV"/>
    <property type="match status" value="1"/>
</dbReference>
<dbReference type="InterPro" id="IPR036187">
    <property type="entry name" value="DNA_mismatch_repair_MutS_sf"/>
</dbReference>
<proteinExistence type="inferred from homology"/>
<keyword evidence="3" id="KW-0547">Nucleotide-binding</keyword>
<dbReference type="SUPFAM" id="SSF48334">
    <property type="entry name" value="DNA repair protein MutS, domain III"/>
    <property type="match status" value="1"/>
</dbReference>
<dbReference type="GO" id="GO:0007131">
    <property type="term" value="P:reciprocal meiotic recombination"/>
    <property type="evidence" value="ECO:0007669"/>
    <property type="project" value="TreeGrafter"/>
</dbReference>
<dbReference type="SUPFAM" id="SSF53150">
    <property type="entry name" value="DNA repair protein MutS, domain II"/>
    <property type="match status" value="1"/>
</dbReference>
<dbReference type="PIRSF" id="PIRSF005813">
    <property type="entry name" value="MSH2"/>
    <property type="match status" value="1"/>
</dbReference>
<gene>
    <name evidence="10" type="ORF">FA15DRAFT_678431</name>
</gene>
<organism evidence="10 11">
    <name type="scientific">Coprinopsis marcescibilis</name>
    <name type="common">Agaric fungus</name>
    <name type="synonym">Psathyrella marcescibilis</name>
    <dbReference type="NCBI Taxonomy" id="230819"/>
    <lineage>
        <taxon>Eukaryota</taxon>
        <taxon>Fungi</taxon>
        <taxon>Dikarya</taxon>
        <taxon>Basidiomycota</taxon>
        <taxon>Agaricomycotina</taxon>
        <taxon>Agaricomycetes</taxon>
        <taxon>Agaricomycetidae</taxon>
        <taxon>Agaricales</taxon>
        <taxon>Agaricineae</taxon>
        <taxon>Psathyrellaceae</taxon>
        <taxon>Coprinopsis</taxon>
    </lineage>
</organism>
<keyword evidence="11" id="KW-1185">Reference proteome</keyword>
<evidence type="ECO:0000259" key="9">
    <source>
        <dbReference type="PROSITE" id="PS00486"/>
    </source>
</evidence>
<comment type="similarity">
    <text evidence="1">Belongs to the DNA mismatch repair MutS family.</text>
</comment>
<dbReference type="GO" id="GO:0030983">
    <property type="term" value="F:mismatched DNA binding"/>
    <property type="evidence" value="ECO:0007669"/>
    <property type="project" value="InterPro"/>
</dbReference>
<evidence type="ECO:0000256" key="6">
    <source>
        <dbReference type="ARBA" id="ARBA00023254"/>
    </source>
</evidence>
<dbReference type="GO" id="GO:0005524">
    <property type="term" value="F:ATP binding"/>
    <property type="evidence" value="ECO:0007669"/>
    <property type="project" value="UniProtKB-KW"/>
</dbReference>